<keyword evidence="2" id="KW-1185">Reference proteome</keyword>
<protein>
    <submittedName>
        <fullName evidence="1">Uncharacterized protein</fullName>
    </submittedName>
</protein>
<sequence length="67" mass="8055">MVCFNKNLRKSRKQKQTTSVKLFWIQIRRLNLAYRKISKITIIELKIMQIGPIHTREFINKKLPQTA</sequence>
<gene>
    <name evidence="1" type="ORF">CAMRE0001_0964</name>
</gene>
<evidence type="ECO:0000313" key="2">
    <source>
        <dbReference type="Proteomes" id="UP000003082"/>
    </source>
</evidence>
<dbReference type="EMBL" id="ACFU01000014">
    <property type="protein sequence ID" value="EEF13744.1"/>
    <property type="molecule type" value="Genomic_DNA"/>
</dbReference>
<reference evidence="1 2" key="1">
    <citation type="submission" date="2008-08" db="EMBL/GenBank/DDBJ databases">
        <authorList>
            <person name="Madupu R."/>
            <person name="Durkin A.S."/>
            <person name="Torralba M."/>
            <person name="Methe B."/>
            <person name="Sutton G.G."/>
            <person name="Strausberg R.L."/>
            <person name="Nelson K.E."/>
        </authorList>
    </citation>
    <scope>NUCLEOTIDE SEQUENCE [LARGE SCALE GENOMIC DNA]</scope>
    <source>
        <strain evidence="1 2">RM3267</strain>
    </source>
</reference>
<comment type="caution">
    <text evidence="1">The sequence shown here is derived from an EMBL/GenBank/DDBJ whole genome shotgun (WGS) entry which is preliminary data.</text>
</comment>
<dbReference type="AlphaFoldDB" id="B9D2M7"/>
<name>B9D2M7_CAMRE</name>
<evidence type="ECO:0000313" key="1">
    <source>
        <dbReference type="EMBL" id="EEF13744.1"/>
    </source>
</evidence>
<dbReference type="Proteomes" id="UP000003082">
    <property type="component" value="Unassembled WGS sequence"/>
</dbReference>
<accession>B9D2M7</accession>
<proteinExistence type="predicted"/>
<organism evidence="1 2">
    <name type="scientific">Campylobacter rectus RM3267</name>
    <dbReference type="NCBI Taxonomy" id="553218"/>
    <lineage>
        <taxon>Bacteria</taxon>
        <taxon>Pseudomonadati</taxon>
        <taxon>Campylobacterota</taxon>
        <taxon>Epsilonproteobacteria</taxon>
        <taxon>Campylobacterales</taxon>
        <taxon>Campylobacteraceae</taxon>
        <taxon>Campylobacter</taxon>
    </lineage>
</organism>